<organism evidence="8">
    <name type="scientific">Micromonas pusilla (strain CCMP1545)</name>
    <name type="common">Picoplanktonic green alga</name>
    <dbReference type="NCBI Taxonomy" id="564608"/>
    <lineage>
        <taxon>Eukaryota</taxon>
        <taxon>Viridiplantae</taxon>
        <taxon>Chlorophyta</taxon>
        <taxon>Mamiellophyceae</taxon>
        <taxon>Mamiellales</taxon>
        <taxon>Mamiellaceae</taxon>
        <taxon>Micromonas</taxon>
    </lineage>
</organism>
<dbReference type="SUPFAM" id="SSF47072">
    <property type="entry name" value="Cysteine alpha-hairpin motif"/>
    <property type="match status" value="1"/>
</dbReference>
<dbReference type="PANTHER" id="PTHR21107">
    <property type="entry name" value="CYTOCHROME C OXIDASE ASSEMBLY PROTEIN COX19"/>
    <property type="match status" value="1"/>
</dbReference>
<feature type="domain" description="CHCH" evidence="6">
    <location>
        <begin position="27"/>
        <end position="60"/>
    </location>
</feature>
<protein>
    <recommendedName>
        <fullName evidence="5">Cytochrome c oxidase assembly protein COX19</fullName>
    </recommendedName>
</protein>
<evidence type="ECO:0000256" key="5">
    <source>
        <dbReference type="ARBA" id="ARBA00039385"/>
    </source>
</evidence>
<keyword evidence="8" id="KW-1185">Reference proteome</keyword>
<evidence type="ECO:0000259" key="6">
    <source>
        <dbReference type="Pfam" id="PF06747"/>
    </source>
</evidence>
<evidence type="ECO:0000256" key="2">
    <source>
        <dbReference type="ARBA" id="ARBA00022490"/>
    </source>
</evidence>
<evidence type="ECO:0000256" key="3">
    <source>
        <dbReference type="ARBA" id="ARBA00023157"/>
    </source>
</evidence>
<dbReference type="GO" id="GO:0033617">
    <property type="term" value="P:mitochondrial respiratory chain complex IV assembly"/>
    <property type="evidence" value="ECO:0007669"/>
    <property type="project" value="TreeGrafter"/>
</dbReference>
<comment type="subcellular location">
    <subcellularLocation>
        <location evidence="1">Cytoplasm</location>
    </subcellularLocation>
</comment>
<comment type="similarity">
    <text evidence="4">Belongs to the COX19 family.</text>
</comment>
<dbReference type="OrthoDB" id="268594at2759"/>
<dbReference type="EMBL" id="GG663738">
    <property type="protein sequence ID" value="EEH57879.1"/>
    <property type="molecule type" value="Genomic_DNA"/>
</dbReference>
<dbReference type="InterPro" id="IPR051383">
    <property type="entry name" value="COX19"/>
</dbReference>
<dbReference type="InterPro" id="IPR009069">
    <property type="entry name" value="Cys_alpha_HP_mot_SF"/>
</dbReference>
<gene>
    <name evidence="7" type="ORF">MICPUCDRAFT_57656</name>
</gene>
<evidence type="ECO:0000313" key="7">
    <source>
        <dbReference type="EMBL" id="EEH57879.1"/>
    </source>
</evidence>
<dbReference type="Pfam" id="PF06747">
    <property type="entry name" value="CHCH"/>
    <property type="match status" value="1"/>
</dbReference>
<accession>C1MRH6</accession>
<dbReference type="InterPro" id="IPR010625">
    <property type="entry name" value="CHCH"/>
</dbReference>
<reference evidence="7 8" key="1">
    <citation type="journal article" date="2009" name="Science">
        <title>Green evolution and dynamic adaptations revealed by genomes of the marine picoeukaryotes Micromonas.</title>
        <authorList>
            <person name="Worden A.Z."/>
            <person name="Lee J.H."/>
            <person name="Mock T."/>
            <person name="Rouze P."/>
            <person name="Simmons M.P."/>
            <person name="Aerts A.L."/>
            <person name="Allen A.E."/>
            <person name="Cuvelier M.L."/>
            <person name="Derelle E."/>
            <person name="Everett M.V."/>
            <person name="Foulon E."/>
            <person name="Grimwood J."/>
            <person name="Gundlach H."/>
            <person name="Henrissat B."/>
            <person name="Napoli C."/>
            <person name="McDonald S.M."/>
            <person name="Parker M.S."/>
            <person name="Rombauts S."/>
            <person name="Salamov A."/>
            <person name="Von Dassow P."/>
            <person name="Badger J.H."/>
            <person name="Coutinho P.M."/>
            <person name="Demir E."/>
            <person name="Dubchak I."/>
            <person name="Gentemann C."/>
            <person name="Eikrem W."/>
            <person name="Gready J.E."/>
            <person name="John U."/>
            <person name="Lanier W."/>
            <person name="Lindquist E.A."/>
            <person name="Lucas S."/>
            <person name="Mayer K.F."/>
            <person name="Moreau H."/>
            <person name="Not F."/>
            <person name="Otillar R."/>
            <person name="Panaud O."/>
            <person name="Pangilinan J."/>
            <person name="Paulsen I."/>
            <person name="Piegu B."/>
            <person name="Poliakov A."/>
            <person name="Robbens S."/>
            <person name="Schmutz J."/>
            <person name="Toulza E."/>
            <person name="Wyss T."/>
            <person name="Zelensky A."/>
            <person name="Zhou K."/>
            <person name="Armbrust E.V."/>
            <person name="Bhattacharya D."/>
            <person name="Goodenough U.W."/>
            <person name="Van de Peer Y."/>
            <person name="Grigoriev I.V."/>
        </authorList>
    </citation>
    <scope>NUCLEOTIDE SEQUENCE [LARGE SCALE GENOMIC DNA]</scope>
    <source>
        <strain evidence="7 8">CCMP1545</strain>
    </source>
</reference>
<dbReference type="RefSeq" id="XP_003057928.1">
    <property type="nucleotide sequence ID" value="XM_003057882.1"/>
</dbReference>
<dbReference type="AlphaFoldDB" id="C1MRH6"/>
<sequence>MGGPMGGSSAPLAPEKGVFPLDHFGECKKTMRSYLSCLKRHGNDASACRELSRAYLACRMDRELMSPQPLEELGEDSSAA</sequence>
<proteinExistence type="inferred from homology"/>
<dbReference type="PROSITE" id="PS51808">
    <property type="entry name" value="CHCH"/>
    <property type="match status" value="1"/>
</dbReference>
<evidence type="ECO:0000256" key="4">
    <source>
        <dbReference type="ARBA" id="ARBA00038223"/>
    </source>
</evidence>
<dbReference type="KEGG" id="mpp:MICPUCDRAFT_57656"/>
<dbReference type="eggNOG" id="KOG3477">
    <property type="taxonomic scope" value="Eukaryota"/>
</dbReference>
<dbReference type="STRING" id="564608.C1MRH6"/>
<dbReference type="GO" id="GO:0005758">
    <property type="term" value="C:mitochondrial intermembrane space"/>
    <property type="evidence" value="ECO:0007669"/>
    <property type="project" value="TreeGrafter"/>
</dbReference>
<evidence type="ECO:0000313" key="8">
    <source>
        <dbReference type="Proteomes" id="UP000001876"/>
    </source>
</evidence>
<keyword evidence="2" id="KW-0963">Cytoplasm</keyword>
<dbReference type="Proteomes" id="UP000001876">
    <property type="component" value="Unassembled WGS sequence"/>
</dbReference>
<name>C1MRH6_MICPC</name>
<dbReference type="PANTHER" id="PTHR21107:SF2">
    <property type="entry name" value="CYTOCHROME C OXIDASE ASSEMBLY PROTEIN COX19"/>
    <property type="match status" value="1"/>
</dbReference>
<evidence type="ECO:0000256" key="1">
    <source>
        <dbReference type="ARBA" id="ARBA00004496"/>
    </source>
</evidence>
<keyword evidence="3" id="KW-1015">Disulfide bond</keyword>
<dbReference type="GeneID" id="9683748"/>
<dbReference type="OMA" id="YLTCRME"/>